<gene>
    <name evidence="1" type="ORF">NB231_15158</name>
</gene>
<reference evidence="1 2" key="1">
    <citation type="submission" date="2006-02" db="EMBL/GenBank/DDBJ databases">
        <authorList>
            <person name="Waterbury J."/>
            <person name="Ferriera S."/>
            <person name="Johnson J."/>
            <person name="Kravitz S."/>
            <person name="Halpern A."/>
            <person name="Remington K."/>
            <person name="Beeson K."/>
            <person name="Tran B."/>
            <person name="Rogers Y.-H."/>
            <person name="Friedman R."/>
            <person name="Venter J.C."/>
        </authorList>
    </citation>
    <scope>NUCLEOTIDE SEQUENCE [LARGE SCALE GENOMIC DNA]</scope>
    <source>
        <strain evidence="1 2">Nb-231</strain>
    </source>
</reference>
<organism evidence="1 2">
    <name type="scientific">Nitrococcus mobilis Nb-231</name>
    <dbReference type="NCBI Taxonomy" id="314278"/>
    <lineage>
        <taxon>Bacteria</taxon>
        <taxon>Pseudomonadati</taxon>
        <taxon>Pseudomonadota</taxon>
        <taxon>Gammaproteobacteria</taxon>
        <taxon>Chromatiales</taxon>
        <taxon>Ectothiorhodospiraceae</taxon>
        <taxon>Nitrococcus</taxon>
    </lineage>
</organism>
<comment type="caution">
    <text evidence="1">The sequence shown here is derived from an EMBL/GenBank/DDBJ whole genome shotgun (WGS) entry which is preliminary data.</text>
</comment>
<sequence length="223" mass="23036">MEAGAAGARLPAVAGLLPEAPVIVRKPALPVVAMARRLARDASRAVELVVFAVCTIAAALETGAPVARLPVDLDLLPEALVIICKPALPVVAMARRLARDASRAVELVVFAVCTIAAALEAGAPVARLPADWGLLPEALVIIRKPALPVVAMARRLARDASRAVELVVFALCTIAAALEAGAPVARLPADLGLLPEALVIICKPALPLVDIARRLTRDASRAV</sequence>
<protein>
    <submittedName>
        <fullName evidence="1">Uncharacterized protein</fullName>
    </submittedName>
</protein>
<evidence type="ECO:0000313" key="1">
    <source>
        <dbReference type="EMBL" id="EAR23170.1"/>
    </source>
</evidence>
<dbReference type="HOGENOM" id="CLU_1239088_0_0_6"/>
<evidence type="ECO:0000313" key="2">
    <source>
        <dbReference type="Proteomes" id="UP000003374"/>
    </source>
</evidence>
<keyword evidence="2" id="KW-1185">Reference proteome</keyword>
<dbReference type="EMBL" id="AAOF01000001">
    <property type="protein sequence ID" value="EAR23170.1"/>
    <property type="molecule type" value="Genomic_DNA"/>
</dbReference>
<name>A4BLI2_9GAMM</name>
<dbReference type="Proteomes" id="UP000003374">
    <property type="component" value="Unassembled WGS sequence"/>
</dbReference>
<accession>A4BLI2</accession>
<dbReference type="AlphaFoldDB" id="A4BLI2"/>
<proteinExistence type="predicted"/>